<reference evidence="7" key="1">
    <citation type="submission" date="2025-08" db="UniProtKB">
        <authorList>
            <consortium name="RefSeq"/>
        </authorList>
    </citation>
    <scope>IDENTIFICATION</scope>
    <source>
        <tissue evidence="7">Brain</tissue>
    </source>
</reference>
<dbReference type="AlphaFoldDB" id="A0AAJ7PCL9"/>
<feature type="chain" id="PRO_5042568941" evidence="3">
    <location>
        <begin position="21"/>
        <end position="464"/>
    </location>
</feature>
<dbReference type="InterPro" id="IPR032942">
    <property type="entry name" value="BPI/LBP/Plunc"/>
</dbReference>
<organism evidence="6 7">
    <name type="scientific">Lates calcarifer</name>
    <name type="common">Barramundi</name>
    <name type="synonym">Holocentrus calcarifer</name>
    <dbReference type="NCBI Taxonomy" id="8187"/>
    <lineage>
        <taxon>Eukaryota</taxon>
        <taxon>Metazoa</taxon>
        <taxon>Chordata</taxon>
        <taxon>Craniata</taxon>
        <taxon>Vertebrata</taxon>
        <taxon>Euteleostomi</taxon>
        <taxon>Actinopterygii</taxon>
        <taxon>Neopterygii</taxon>
        <taxon>Teleostei</taxon>
        <taxon>Neoteleostei</taxon>
        <taxon>Acanthomorphata</taxon>
        <taxon>Carangaria</taxon>
        <taxon>Carangaria incertae sedis</taxon>
        <taxon>Centropomidae</taxon>
        <taxon>Lates</taxon>
    </lineage>
</organism>
<dbReference type="InterPro" id="IPR017942">
    <property type="entry name" value="Lipid-bd_serum_glycop_N"/>
</dbReference>
<dbReference type="SMART" id="SM00329">
    <property type="entry name" value="BPI2"/>
    <property type="match status" value="1"/>
</dbReference>
<dbReference type="Gene3D" id="3.15.20.10">
    <property type="entry name" value="Bactericidal permeability-increasing protein, domain 2"/>
    <property type="match status" value="1"/>
</dbReference>
<keyword evidence="3" id="KW-0732">Signal</keyword>
<dbReference type="GO" id="GO:1990050">
    <property type="term" value="F:phosphatidic acid transfer activity"/>
    <property type="evidence" value="ECO:0007669"/>
    <property type="project" value="TreeGrafter"/>
</dbReference>
<evidence type="ECO:0000259" key="4">
    <source>
        <dbReference type="SMART" id="SM00328"/>
    </source>
</evidence>
<evidence type="ECO:0000313" key="7">
    <source>
        <dbReference type="RefSeq" id="XP_018516931.2"/>
    </source>
</evidence>
<dbReference type="GeneID" id="108873248"/>
<dbReference type="KEGG" id="lcf:108873248"/>
<dbReference type="InterPro" id="IPR001124">
    <property type="entry name" value="Lipid-bd_serum_glycop_C"/>
</dbReference>
<proteinExistence type="inferred from homology"/>
<dbReference type="RefSeq" id="XP_018516931.2">
    <property type="nucleotide sequence ID" value="XM_018661415.2"/>
</dbReference>
<dbReference type="GO" id="GO:1904121">
    <property type="term" value="F:phosphatidylethanolamine transfer activity"/>
    <property type="evidence" value="ECO:0007669"/>
    <property type="project" value="TreeGrafter"/>
</dbReference>
<dbReference type="SUPFAM" id="SSF55394">
    <property type="entry name" value="Bactericidal permeability-increasing protein, BPI"/>
    <property type="match status" value="2"/>
</dbReference>
<keyword evidence="2" id="KW-1015">Disulfide bond</keyword>
<gene>
    <name evidence="7" type="primary">LOC108873248</name>
</gene>
<evidence type="ECO:0000313" key="6">
    <source>
        <dbReference type="Proteomes" id="UP000694890"/>
    </source>
</evidence>
<dbReference type="GO" id="GO:0120017">
    <property type="term" value="F:ceramide transfer activity"/>
    <property type="evidence" value="ECO:0007669"/>
    <property type="project" value="TreeGrafter"/>
</dbReference>
<dbReference type="PANTHER" id="PTHR10504:SF16">
    <property type="entry name" value="PHOSPHOLIPID TRANSFER PROTEIN"/>
    <property type="match status" value="1"/>
</dbReference>
<accession>A0AAJ7PCL9</accession>
<evidence type="ECO:0000256" key="1">
    <source>
        <dbReference type="ARBA" id="ARBA00007292"/>
    </source>
</evidence>
<evidence type="ECO:0000256" key="3">
    <source>
        <dbReference type="SAM" id="SignalP"/>
    </source>
</evidence>
<dbReference type="Gene3D" id="3.15.10.10">
    <property type="entry name" value="Bactericidal permeability-increasing protein, domain 1"/>
    <property type="match status" value="1"/>
</dbReference>
<dbReference type="GO" id="GO:0008289">
    <property type="term" value="F:lipid binding"/>
    <property type="evidence" value="ECO:0007669"/>
    <property type="project" value="InterPro"/>
</dbReference>
<name>A0AAJ7PCL9_LATCA</name>
<sequence>MASCVFSLLFLIFLFPTIAAANPTGLKVRVTDKAQNVLKDVGLAFVEEVVNRPLPDFPWKWGFLSATIKRLTITHLHADPGQMVLRFQKNSGLHFTIRNLYFKVELERSIAVHILWTKFKVDTRRVVFGGEGVSATIGVNPYRKGNGRLNVAIPYCHIRADHIHMRHSGILGPIWDLLRPLAHYLFNTRLCSAIQRIILPNINTMLAGVSTTLKLHDGYYIDYSLSGDIRTTFFSLDVPFRGLVFRQGVTMDIKSIKTGTEPVFKENYKMAYVGISEFVFNSAAMSLYRSGPLKLQIPQIDPSTNRILETVGLPVGPVKVKLTKPPIVSIRQSGLTVYVKARAQSLVKQRLTPLPLTCQVDLKVNIRGKHLDLLSKDAKCKVQPQTFGGKLVAPLVNIGLNRKITDDLMRYFDEGLVVPLPKGVFLTQGNIDYQNGFLVIGGNLKLTPAERKNVVRGFGKKTEL</sequence>
<dbReference type="Pfam" id="PF02886">
    <property type="entry name" value="LBP_BPI_CETP_C"/>
    <property type="match status" value="1"/>
</dbReference>
<evidence type="ECO:0000256" key="2">
    <source>
        <dbReference type="ARBA" id="ARBA00023157"/>
    </source>
</evidence>
<dbReference type="GO" id="GO:0005615">
    <property type="term" value="C:extracellular space"/>
    <property type="evidence" value="ECO:0007669"/>
    <property type="project" value="TreeGrafter"/>
</dbReference>
<dbReference type="Proteomes" id="UP000694890">
    <property type="component" value="Unplaced"/>
</dbReference>
<evidence type="ECO:0000259" key="5">
    <source>
        <dbReference type="SMART" id="SM00329"/>
    </source>
</evidence>
<feature type="domain" description="Lipid-binding serum glycoprotein C-terminal" evidence="5">
    <location>
        <begin position="265"/>
        <end position="442"/>
    </location>
</feature>
<dbReference type="SMART" id="SM00328">
    <property type="entry name" value="BPI1"/>
    <property type="match status" value="1"/>
</dbReference>
<feature type="signal peptide" evidence="3">
    <location>
        <begin position="1"/>
        <end position="20"/>
    </location>
</feature>
<dbReference type="GO" id="GO:0035627">
    <property type="term" value="P:ceramide transport"/>
    <property type="evidence" value="ECO:0007669"/>
    <property type="project" value="TreeGrafter"/>
</dbReference>
<dbReference type="GO" id="GO:0034375">
    <property type="term" value="P:high-density lipoprotein particle remodeling"/>
    <property type="evidence" value="ECO:0007669"/>
    <property type="project" value="TreeGrafter"/>
</dbReference>
<dbReference type="InterPro" id="IPR017943">
    <property type="entry name" value="Bactericidal_perm-incr_a/b_dom"/>
</dbReference>
<protein>
    <submittedName>
        <fullName evidence="7">Phospholipid transfer protein</fullName>
    </submittedName>
</protein>
<feature type="domain" description="Lipid-binding serum glycoprotein N-terminal" evidence="4">
    <location>
        <begin position="29"/>
        <end position="249"/>
    </location>
</feature>
<dbReference type="PANTHER" id="PTHR10504">
    <property type="entry name" value="BACTERICIDAL PERMEABILITY-INCREASING BPI PROTEIN-RELATED"/>
    <property type="match status" value="1"/>
</dbReference>
<comment type="similarity">
    <text evidence="1">Belongs to the BPI/LBP/Plunc superfamily. BPI/LBP family.</text>
</comment>